<dbReference type="Gene3D" id="3.40.50.1010">
    <property type="entry name" value="5'-nuclease"/>
    <property type="match status" value="1"/>
</dbReference>
<organism evidence="7 8">
    <name type="scientific">Nocardia abscessus</name>
    <dbReference type="NCBI Taxonomy" id="120957"/>
    <lineage>
        <taxon>Bacteria</taxon>
        <taxon>Bacillati</taxon>
        <taxon>Actinomycetota</taxon>
        <taxon>Actinomycetes</taxon>
        <taxon>Mycobacteriales</taxon>
        <taxon>Nocardiaceae</taxon>
        <taxon>Nocardia</taxon>
    </lineage>
</organism>
<keyword evidence="2" id="KW-0540">Nuclease</keyword>
<sequence length="82" mass="9101">MTRIIGAASISEEIELVDLTRADLRRMAELVRKYADFPLGAVDAAVLAVAERLGVKEVATLDRRHFSAVRTHHPVPLRLLPD</sequence>
<dbReference type="InterPro" id="IPR002716">
    <property type="entry name" value="PIN_dom"/>
</dbReference>
<proteinExistence type="predicted"/>
<keyword evidence="4" id="KW-0378">Hydrolase</keyword>
<keyword evidence="3" id="KW-0479">Metal-binding</keyword>
<evidence type="ECO:0000256" key="2">
    <source>
        <dbReference type="ARBA" id="ARBA00022722"/>
    </source>
</evidence>
<keyword evidence="5" id="KW-0460">Magnesium</keyword>
<keyword evidence="1" id="KW-1277">Toxin-antitoxin system</keyword>
<evidence type="ECO:0000313" key="7">
    <source>
        <dbReference type="EMBL" id="MBF6225774.1"/>
    </source>
</evidence>
<dbReference type="SUPFAM" id="SSF88723">
    <property type="entry name" value="PIN domain-like"/>
    <property type="match status" value="1"/>
</dbReference>
<dbReference type="RefSeq" id="WP_195032980.1">
    <property type="nucleotide sequence ID" value="NZ_JADLRE010000007.1"/>
</dbReference>
<comment type="caution">
    <text evidence="7">The sequence shown here is derived from an EMBL/GenBank/DDBJ whole genome shotgun (WGS) entry which is preliminary data.</text>
</comment>
<evidence type="ECO:0000256" key="1">
    <source>
        <dbReference type="ARBA" id="ARBA00022649"/>
    </source>
</evidence>
<dbReference type="EMBL" id="JADLRE010000007">
    <property type="protein sequence ID" value="MBF6225774.1"/>
    <property type="molecule type" value="Genomic_DNA"/>
</dbReference>
<feature type="domain" description="PIN" evidence="6">
    <location>
        <begin position="10"/>
        <end position="69"/>
    </location>
</feature>
<evidence type="ECO:0000313" key="8">
    <source>
        <dbReference type="Proteomes" id="UP000807309"/>
    </source>
</evidence>
<keyword evidence="8" id="KW-1185">Reference proteome</keyword>
<evidence type="ECO:0000256" key="4">
    <source>
        <dbReference type="ARBA" id="ARBA00022801"/>
    </source>
</evidence>
<evidence type="ECO:0000256" key="3">
    <source>
        <dbReference type="ARBA" id="ARBA00022723"/>
    </source>
</evidence>
<accession>A0ABS0C5Z2</accession>
<reference evidence="7 8" key="1">
    <citation type="submission" date="2020-10" db="EMBL/GenBank/DDBJ databases">
        <title>Identification of Nocardia species via Next-generation sequencing and recognition of intraspecies genetic diversity.</title>
        <authorList>
            <person name="Li P."/>
            <person name="Li P."/>
            <person name="Lu B."/>
        </authorList>
    </citation>
    <scope>NUCLEOTIDE SEQUENCE [LARGE SCALE GENOMIC DNA]</scope>
    <source>
        <strain evidence="7 8">N-11</strain>
    </source>
</reference>
<evidence type="ECO:0000256" key="5">
    <source>
        <dbReference type="ARBA" id="ARBA00022842"/>
    </source>
</evidence>
<gene>
    <name evidence="7" type="ORF">IU470_11750</name>
</gene>
<name>A0ABS0C5Z2_9NOCA</name>
<dbReference type="Proteomes" id="UP000807309">
    <property type="component" value="Unassembled WGS sequence"/>
</dbReference>
<dbReference type="Pfam" id="PF01850">
    <property type="entry name" value="PIN"/>
    <property type="match status" value="1"/>
</dbReference>
<protein>
    <submittedName>
        <fullName evidence="7">PIN domain-containing protein</fullName>
    </submittedName>
</protein>
<evidence type="ECO:0000259" key="6">
    <source>
        <dbReference type="Pfam" id="PF01850"/>
    </source>
</evidence>
<dbReference type="InterPro" id="IPR029060">
    <property type="entry name" value="PIN-like_dom_sf"/>
</dbReference>